<accession>A0AAD9NEN4</accession>
<dbReference type="PROSITE" id="PS50041">
    <property type="entry name" value="C_TYPE_LECTIN_2"/>
    <property type="match status" value="1"/>
</dbReference>
<dbReference type="InterPro" id="IPR016186">
    <property type="entry name" value="C-type_lectin-like/link_sf"/>
</dbReference>
<dbReference type="Proteomes" id="UP001208570">
    <property type="component" value="Unassembled WGS sequence"/>
</dbReference>
<dbReference type="SUPFAM" id="SSF56436">
    <property type="entry name" value="C-type lectin-like"/>
    <property type="match status" value="1"/>
</dbReference>
<dbReference type="CDD" id="cd00037">
    <property type="entry name" value="CLECT"/>
    <property type="match status" value="1"/>
</dbReference>
<proteinExistence type="predicted"/>
<dbReference type="Gene3D" id="3.10.100.10">
    <property type="entry name" value="Mannose-Binding Protein A, subunit A"/>
    <property type="match status" value="1"/>
</dbReference>
<evidence type="ECO:0000259" key="2">
    <source>
        <dbReference type="PROSITE" id="PS50041"/>
    </source>
</evidence>
<dbReference type="InterPro" id="IPR016187">
    <property type="entry name" value="CTDL_fold"/>
</dbReference>
<dbReference type="PANTHER" id="PTHR22802">
    <property type="entry name" value="C-TYPE LECTIN SUPERFAMILY MEMBER"/>
    <property type="match status" value="1"/>
</dbReference>
<keyword evidence="1" id="KW-1015">Disulfide bond</keyword>
<dbReference type="AlphaFoldDB" id="A0AAD9NEN4"/>
<protein>
    <recommendedName>
        <fullName evidence="2">C-type lectin domain-containing protein</fullName>
    </recommendedName>
</protein>
<gene>
    <name evidence="3" type="ORF">LSH36_64g06045</name>
</gene>
<comment type="caution">
    <text evidence="3">The sequence shown here is derived from an EMBL/GenBank/DDBJ whole genome shotgun (WGS) entry which is preliminary data.</text>
</comment>
<dbReference type="InterPro" id="IPR018378">
    <property type="entry name" value="C-type_lectin_CS"/>
</dbReference>
<dbReference type="InterPro" id="IPR001304">
    <property type="entry name" value="C-type_lectin-like"/>
</dbReference>
<feature type="domain" description="C-type lectin" evidence="2">
    <location>
        <begin position="133"/>
        <end position="233"/>
    </location>
</feature>
<dbReference type="PANTHER" id="PTHR22802:SF458">
    <property type="entry name" value="C-TYPE LECTIN DOMAIN-CONTAINING PROTEIN"/>
    <property type="match status" value="1"/>
</dbReference>
<dbReference type="SMART" id="SM00034">
    <property type="entry name" value="CLECT"/>
    <property type="match status" value="1"/>
</dbReference>
<sequence length="244" mass="28585">MKNAFKYIFLIVNVTYPAQIVGKCQTDSCKRKLYTPVDHFYHTGKVLAVFDGVPLKFCVVRCRTYLECRSFNMKWINPNRMFGICTLLEEVNVVTLQTEAIPDENCTHYYWCPKNMVYFPRTGVCLANKTGLNWYEGEQFCKSIYPGAHLIDIKSEAEQSAYVKLYELFNLSRIWTSAKRPKGGARYEFYWTNSGKPLVYQNWRETQPFSAFNDSDCVLMSKKYTYKWDDNSCKSTHCTSLCEW</sequence>
<dbReference type="InterPro" id="IPR051004">
    <property type="entry name" value="DC-SIGN_domain-containing"/>
</dbReference>
<organism evidence="3 4">
    <name type="scientific">Paralvinella palmiformis</name>
    <dbReference type="NCBI Taxonomy" id="53620"/>
    <lineage>
        <taxon>Eukaryota</taxon>
        <taxon>Metazoa</taxon>
        <taxon>Spiralia</taxon>
        <taxon>Lophotrochozoa</taxon>
        <taxon>Annelida</taxon>
        <taxon>Polychaeta</taxon>
        <taxon>Sedentaria</taxon>
        <taxon>Canalipalpata</taxon>
        <taxon>Terebellida</taxon>
        <taxon>Terebelliformia</taxon>
        <taxon>Alvinellidae</taxon>
        <taxon>Paralvinella</taxon>
    </lineage>
</organism>
<dbReference type="PROSITE" id="PS00615">
    <property type="entry name" value="C_TYPE_LECTIN_1"/>
    <property type="match status" value="1"/>
</dbReference>
<dbReference type="EMBL" id="JAODUP010000064">
    <property type="protein sequence ID" value="KAK2164409.1"/>
    <property type="molecule type" value="Genomic_DNA"/>
</dbReference>
<name>A0AAD9NEN4_9ANNE</name>
<evidence type="ECO:0000256" key="1">
    <source>
        <dbReference type="ARBA" id="ARBA00023157"/>
    </source>
</evidence>
<keyword evidence="4" id="KW-1185">Reference proteome</keyword>
<reference evidence="3" key="1">
    <citation type="journal article" date="2023" name="Mol. Biol. Evol.">
        <title>Third-Generation Sequencing Reveals the Adaptive Role of the Epigenome in Three Deep-Sea Polychaetes.</title>
        <authorList>
            <person name="Perez M."/>
            <person name="Aroh O."/>
            <person name="Sun Y."/>
            <person name="Lan Y."/>
            <person name="Juniper S.K."/>
            <person name="Young C.R."/>
            <person name="Angers B."/>
            <person name="Qian P.Y."/>
        </authorList>
    </citation>
    <scope>NUCLEOTIDE SEQUENCE</scope>
    <source>
        <strain evidence="3">P08H-3</strain>
    </source>
</reference>
<evidence type="ECO:0000313" key="4">
    <source>
        <dbReference type="Proteomes" id="UP001208570"/>
    </source>
</evidence>
<evidence type="ECO:0000313" key="3">
    <source>
        <dbReference type="EMBL" id="KAK2164409.1"/>
    </source>
</evidence>